<dbReference type="GO" id="GO:0004040">
    <property type="term" value="F:amidase activity"/>
    <property type="evidence" value="ECO:0007669"/>
    <property type="project" value="InterPro"/>
</dbReference>
<evidence type="ECO:0000259" key="6">
    <source>
        <dbReference type="PROSITE" id="PS51782"/>
    </source>
</evidence>
<feature type="domain" description="LysM" evidence="6">
    <location>
        <begin position="1060"/>
        <end position="1103"/>
    </location>
</feature>
<feature type="compositionally biased region" description="Low complexity" evidence="5">
    <location>
        <begin position="582"/>
        <end position="613"/>
    </location>
</feature>
<evidence type="ECO:0000256" key="1">
    <source>
        <dbReference type="ARBA" id="ARBA00010266"/>
    </source>
</evidence>
<name>U5S7Z8_9LACT</name>
<feature type="domain" description="LysM" evidence="6">
    <location>
        <begin position="932"/>
        <end position="975"/>
    </location>
</feature>
<dbReference type="SUPFAM" id="SSF54106">
    <property type="entry name" value="LysM domain"/>
    <property type="match status" value="11"/>
</dbReference>
<dbReference type="PATRIC" id="fig|1266845.5.peg.414"/>
<evidence type="ECO:0000256" key="4">
    <source>
        <dbReference type="ARBA" id="ARBA00032108"/>
    </source>
</evidence>
<feature type="domain" description="LysM" evidence="6">
    <location>
        <begin position="996"/>
        <end position="1039"/>
    </location>
</feature>
<dbReference type="KEGG" id="caw:Q783_02360"/>
<feature type="region of interest" description="Disordered" evidence="5">
    <location>
        <begin position="978"/>
        <end position="1001"/>
    </location>
</feature>
<dbReference type="SMART" id="SM00047">
    <property type="entry name" value="LYZ2"/>
    <property type="match status" value="1"/>
</dbReference>
<dbReference type="PROSITE" id="PS51782">
    <property type="entry name" value="LYSM"/>
    <property type="match status" value="11"/>
</dbReference>
<dbReference type="eggNOG" id="COG1705">
    <property type="taxonomic scope" value="Bacteria"/>
</dbReference>
<dbReference type="AlphaFoldDB" id="U5S7Z8"/>
<feature type="compositionally biased region" description="Low complexity" evidence="5">
    <location>
        <begin position="854"/>
        <end position="869"/>
    </location>
</feature>
<comment type="similarity">
    <text evidence="1">Belongs to the glycosyl hydrolase 73 family.</text>
</comment>
<dbReference type="Pfam" id="PF01476">
    <property type="entry name" value="LysM"/>
    <property type="match status" value="11"/>
</dbReference>
<accession>U5S7Z8</accession>
<dbReference type="PANTHER" id="PTHR33734">
    <property type="entry name" value="LYSM DOMAIN-CONTAINING GPI-ANCHORED PROTEIN 2"/>
    <property type="match status" value="1"/>
</dbReference>
<feature type="region of interest" description="Disordered" evidence="5">
    <location>
        <begin position="850"/>
        <end position="873"/>
    </location>
</feature>
<feature type="region of interest" description="Disordered" evidence="5">
    <location>
        <begin position="71"/>
        <end position="92"/>
    </location>
</feature>
<feature type="region of interest" description="Disordered" evidence="5">
    <location>
        <begin position="576"/>
        <end position="616"/>
    </location>
</feature>
<gene>
    <name evidence="7" type="ORF">Q783_02360</name>
</gene>
<organism evidence="7 8">
    <name type="scientific">Carnobacterium inhibens subsp. gilichinskyi</name>
    <dbReference type="NCBI Taxonomy" id="1266845"/>
    <lineage>
        <taxon>Bacteria</taxon>
        <taxon>Bacillati</taxon>
        <taxon>Bacillota</taxon>
        <taxon>Bacilli</taxon>
        <taxon>Lactobacillales</taxon>
        <taxon>Carnobacteriaceae</taxon>
        <taxon>Carnobacterium</taxon>
    </lineage>
</organism>
<feature type="region of interest" description="Disordered" evidence="5">
    <location>
        <begin position="1042"/>
        <end position="1065"/>
    </location>
</feature>
<feature type="compositionally biased region" description="Low complexity" evidence="5">
    <location>
        <begin position="1046"/>
        <end position="1061"/>
    </location>
</feature>
<feature type="compositionally biased region" description="Low complexity" evidence="5">
    <location>
        <begin position="662"/>
        <end position="676"/>
    </location>
</feature>
<dbReference type="GO" id="GO:0031640">
    <property type="term" value="P:killing of cells of another organism"/>
    <property type="evidence" value="ECO:0007669"/>
    <property type="project" value="UniProtKB-KW"/>
</dbReference>
<dbReference type="Gene3D" id="4.10.80.30">
    <property type="entry name" value="DNA polymerase, domain 6"/>
    <property type="match status" value="1"/>
</dbReference>
<dbReference type="InterPro" id="IPR036779">
    <property type="entry name" value="LysM_dom_sf"/>
</dbReference>
<dbReference type="Proteomes" id="UP000017469">
    <property type="component" value="Chromosome"/>
</dbReference>
<evidence type="ECO:0000313" key="7">
    <source>
        <dbReference type="EMBL" id="AGY81156.1"/>
    </source>
</evidence>
<feature type="domain" description="LysM" evidence="6">
    <location>
        <begin position="353"/>
        <end position="396"/>
    </location>
</feature>
<dbReference type="CDD" id="cd00118">
    <property type="entry name" value="LysM"/>
    <property type="match status" value="11"/>
</dbReference>
<feature type="compositionally biased region" description="Low complexity" evidence="5">
    <location>
        <begin position="75"/>
        <end position="91"/>
    </location>
</feature>
<dbReference type="Gene3D" id="1.10.530.10">
    <property type="match status" value="1"/>
</dbReference>
<reference evidence="7 8" key="1">
    <citation type="journal article" date="2013" name="Genome Announc.">
        <title>Complete Genome Sequence of Carnobacterium gilichinskyi Strain WN1359T (DSM 27470T).</title>
        <authorList>
            <person name="Leonard M.T."/>
            <person name="Panayotova N."/>
            <person name="Farmerie W.G."/>
            <person name="Triplett E.W."/>
            <person name="Nicholson W.L."/>
        </authorList>
    </citation>
    <scope>NUCLEOTIDE SEQUENCE [LARGE SCALE GENOMIC DNA]</scope>
    <source>
        <strain evidence="7 8">WN1359</strain>
    </source>
</reference>
<dbReference type="PANTHER" id="PTHR33734:SF36">
    <property type="entry name" value="STAGE VI SPORULATION PROTEIN D"/>
    <property type="match status" value="1"/>
</dbReference>
<feature type="domain" description="LysM" evidence="6">
    <location>
        <begin position="804"/>
        <end position="847"/>
    </location>
</feature>
<dbReference type="SMART" id="SM00257">
    <property type="entry name" value="LysM"/>
    <property type="match status" value="11"/>
</dbReference>
<feature type="domain" description="LysM" evidence="6">
    <location>
        <begin position="868"/>
        <end position="911"/>
    </location>
</feature>
<feature type="domain" description="LysM" evidence="6">
    <location>
        <begin position="1183"/>
        <end position="1226"/>
    </location>
</feature>
<evidence type="ECO:0000313" key="8">
    <source>
        <dbReference type="Proteomes" id="UP000017469"/>
    </source>
</evidence>
<feature type="region of interest" description="Disordered" evidence="5">
    <location>
        <begin position="149"/>
        <end position="188"/>
    </location>
</feature>
<evidence type="ECO:0000256" key="5">
    <source>
        <dbReference type="SAM" id="MobiDB-lite"/>
    </source>
</evidence>
<evidence type="ECO:0000256" key="2">
    <source>
        <dbReference type="ARBA" id="ARBA00022529"/>
    </source>
</evidence>
<feature type="domain" description="LysM" evidence="6">
    <location>
        <begin position="676"/>
        <end position="719"/>
    </location>
</feature>
<feature type="region of interest" description="Disordered" evidence="5">
    <location>
        <begin position="1106"/>
        <end position="1125"/>
    </location>
</feature>
<dbReference type="eggNOG" id="COG1388">
    <property type="taxonomic scope" value="Bacteria"/>
</dbReference>
<feature type="domain" description="LysM" evidence="6">
    <location>
        <begin position="1124"/>
        <end position="1167"/>
    </location>
</feature>
<proteinExistence type="inferred from homology"/>
<dbReference type="InterPro" id="IPR018392">
    <property type="entry name" value="LysM"/>
</dbReference>
<evidence type="ECO:0000256" key="3">
    <source>
        <dbReference type="ARBA" id="ARBA00022638"/>
    </source>
</evidence>
<keyword evidence="3" id="KW-0081">Bacteriolytic enzyme</keyword>
<dbReference type="GO" id="GO:0008932">
    <property type="term" value="F:lytic endotransglycosylase activity"/>
    <property type="evidence" value="ECO:0007669"/>
    <property type="project" value="TreeGrafter"/>
</dbReference>
<keyword evidence="2" id="KW-0929">Antimicrobial</keyword>
<dbReference type="RefSeq" id="WP_023177036.1">
    <property type="nucleotide sequence ID" value="NC_022606.1"/>
</dbReference>
<feature type="compositionally biased region" description="Low complexity" evidence="5">
    <location>
        <begin position="982"/>
        <end position="997"/>
    </location>
</feature>
<sequence>MEKTRKERISAEKNKKSFDQSGYTNGLMKKGTAVFSTTLLVSLLAFPTFSASASANELADTSSKKLEETLEHNSNVTNVTEEATTKTAVETDSSEYISQDDLIEKEQKIKELKTIISTEDFETLKFDELSVEEIDELILTALEKLTEESNEEIENEAGTGITGELNDSTTEPTEAVKDESDVSEEDTAEEIEVLKPEVVEESLEIEDTISKDESEKVVEEEIDLVAEPSESEVVELPNEIEKDVLEVEAIEAVEQEIIEPEVAELPNEAEPSIPEEAEDTVETIVESEEPVVEEPTIVKEEVKKEVVKETVKAKVVAPKTTTTSAKTTAVTLKVATTSAKTTAVATTSVATAKTYTVKSGDTLNKISKANNVTVANLKKWNNLSSDLIKVGQVLALNEAAAKNVTTPTPSKTNDSIANATTPAGFVNAIASYAKQVAAKNDLYASVMIAQAALESGYGSSKLATSPNYNLFGIKGSYNGNTVTMYTSEWSSSTGWIYIPQNFKKYPSYAESLQDNANLIKNGTSWDHGYYSGAWVSNSSNAFEATAWLQGRYATDPTYASKLNAIINAYNLTQYDTKSSGGSTTTPESNDNSSTTPSTGNTGNTGSSNTGETSYTVKSGDTLTGIGSKYGVSVSNLKSWNNLKSDTIYVNQTLTIKGGSTSGGSTTTPSTGNTSSTSYTVKSGDTLTGIGSKYGVSVSNLKSWNNLKSDTIYVNQTLTIKGGSTSGGTTTTPSTGNTSSTSYTVKSGDTLTGISSKYGVTVANLKSWNSLKTDAIYVNQTLTIKGGSTSGGSTTTPSTGNTSSTSHTVKSGDTLTGISSKYGVTVADLKSWNSLKTDAIYVNQTLTIKGGSTSGGSTTTPSTGNTSSTSHTVKSGDTLTGISSKYGVTVADLKSWNSLKSDTIYVNQTLTIKGGSTSGGTTTTPSTGNTSSTSYTVKSGDTLTGISSKYGVTVADLKSWNSLKTDVIYVNQTLTIKGGSTSGGSTTTPSTGNTSSTSHTVKSGDTLTGISSKYGVTVADLKSWNSLKTDAIYVNQTLTIKGGSTSGGSTTTPSTGNTSSTSHTVKSGDTLTGISSKYGVTVADLKSWNSLKTDAIYVNQTLTIKGGSTSTGGSTTPSTGDTSSTSYTVKSGDTLTGIGSKNGVSVANLKSWNNLSTDTIYVGQKLVLKSTNAVSIVTTPTSATTHKVVSGDTLWDIAQKYSMSISDLKSTNYLKSDVIFVGQSLIIK</sequence>
<dbReference type="Gene3D" id="3.10.350.10">
    <property type="entry name" value="LysM domain"/>
    <property type="match status" value="11"/>
</dbReference>
<feature type="domain" description="LysM" evidence="6">
    <location>
        <begin position="740"/>
        <end position="783"/>
    </location>
</feature>
<dbReference type="InterPro" id="IPR002901">
    <property type="entry name" value="MGlyc_endo_b_GlcNAc-like_dom"/>
</dbReference>
<dbReference type="Pfam" id="PF01832">
    <property type="entry name" value="Glucosaminidase"/>
    <property type="match status" value="1"/>
</dbReference>
<feature type="compositionally biased region" description="Basic and acidic residues" evidence="5">
    <location>
        <begin position="1"/>
        <end position="18"/>
    </location>
</feature>
<dbReference type="STRING" id="1266845.Q783_02360"/>
<feature type="region of interest" description="Disordered" evidence="5">
    <location>
        <begin position="1"/>
        <end position="22"/>
    </location>
</feature>
<feature type="domain" description="LysM" evidence="6">
    <location>
        <begin position="612"/>
        <end position="655"/>
    </location>
</feature>
<feature type="compositionally biased region" description="Low complexity" evidence="5">
    <location>
        <begin position="790"/>
        <end position="805"/>
    </location>
</feature>
<dbReference type="HOGENOM" id="CLU_006953_0_0_9"/>
<dbReference type="GO" id="GO:0042742">
    <property type="term" value="P:defense response to bacterium"/>
    <property type="evidence" value="ECO:0007669"/>
    <property type="project" value="UniProtKB-KW"/>
</dbReference>
<protein>
    <recommendedName>
        <fullName evidence="4">Peptidoglycan hydrolase</fullName>
    </recommendedName>
</protein>
<dbReference type="EMBL" id="CP006812">
    <property type="protein sequence ID" value="AGY81156.1"/>
    <property type="molecule type" value="Genomic_DNA"/>
</dbReference>
<feature type="region of interest" description="Disordered" evidence="5">
    <location>
        <begin position="786"/>
        <end position="809"/>
    </location>
</feature>
<feature type="region of interest" description="Disordered" evidence="5">
    <location>
        <begin position="654"/>
        <end position="676"/>
    </location>
</feature>